<dbReference type="InterPro" id="IPR029044">
    <property type="entry name" value="Nucleotide-diphossugar_trans"/>
</dbReference>
<dbReference type="Proteomes" id="UP000541109">
    <property type="component" value="Unassembled WGS sequence"/>
</dbReference>
<evidence type="ECO:0000259" key="1">
    <source>
        <dbReference type="Pfam" id="PF10111"/>
    </source>
</evidence>
<gene>
    <name evidence="2" type="ORF">H2509_13035</name>
</gene>
<dbReference type="AlphaFoldDB" id="A0A839AH24"/>
<reference evidence="2 3" key="1">
    <citation type="submission" date="2020-07" db="EMBL/GenBank/DDBJ databases">
        <title>Stappia sp., F7233, whole genome shotgun sequencing project.</title>
        <authorList>
            <person name="Jiang S."/>
            <person name="Liu Z.W."/>
            <person name="Du Z.J."/>
        </authorList>
    </citation>
    <scope>NUCLEOTIDE SEQUENCE [LARGE SCALE GENOMIC DNA]</scope>
    <source>
        <strain evidence="2 3">F7233</strain>
    </source>
</reference>
<dbReference type="SUPFAM" id="SSF53448">
    <property type="entry name" value="Nucleotide-diphospho-sugar transferases"/>
    <property type="match status" value="1"/>
</dbReference>
<dbReference type="EMBL" id="JACFXV010000054">
    <property type="protein sequence ID" value="MBA5778047.1"/>
    <property type="molecule type" value="Genomic_DNA"/>
</dbReference>
<name>A0A839AH24_9HYPH</name>
<protein>
    <recommendedName>
        <fullName evidence="1">Glycosyltransferase 2-like prokaryotic type domain-containing protein</fullName>
    </recommendedName>
</protein>
<feature type="domain" description="Glycosyltransferase 2-like prokaryotic type" evidence="1">
    <location>
        <begin position="61"/>
        <end position="286"/>
    </location>
</feature>
<evidence type="ECO:0000313" key="3">
    <source>
        <dbReference type="Proteomes" id="UP000541109"/>
    </source>
</evidence>
<evidence type="ECO:0000313" key="2">
    <source>
        <dbReference type="EMBL" id="MBA5778047.1"/>
    </source>
</evidence>
<sequence>MEAVRQTFRDLTVVVPIGFVYRPAGILRRLRQLVHSGLFDGAELIVSVAVRNRYDDRLLSSFIPRISKACRVIYVQESEAEISIARLRHEGARAASRELLLFYDVDLICSQSVVEKAIAYLKGDRNPFVIIPSIYTRKKALSAGIAAGDGPVDQVWKGILAKRRYDLVYHVALYTSTILIERRVYFQSGGFDPNFSSHGLEDLEYICRLCIQERVFELSDIDEFLKDGRAVSPLFTEGFRKYLNLITIPIWLEGIFTVHLWHARPKRMRYFKERKRNYRIFSENIKREYNRKCAENGEYQFQSSFLKSYYEAPLAEIEKIFKSRGVRLESHGILFLDNPADLYRTRIERFIIDVLRRLDKKVSD</sequence>
<keyword evidence="3" id="KW-1185">Reference proteome</keyword>
<proteinExistence type="predicted"/>
<comment type="caution">
    <text evidence="2">The sequence shown here is derived from an EMBL/GenBank/DDBJ whole genome shotgun (WGS) entry which is preliminary data.</text>
</comment>
<accession>A0A839AH24</accession>
<dbReference type="Gene3D" id="3.90.550.10">
    <property type="entry name" value="Spore Coat Polysaccharide Biosynthesis Protein SpsA, Chain A"/>
    <property type="match status" value="1"/>
</dbReference>
<organism evidence="2 3">
    <name type="scientific">Stappia albiluteola</name>
    <dbReference type="NCBI Taxonomy" id="2758565"/>
    <lineage>
        <taxon>Bacteria</taxon>
        <taxon>Pseudomonadati</taxon>
        <taxon>Pseudomonadota</taxon>
        <taxon>Alphaproteobacteria</taxon>
        <taxon>Hyphomicrobiales</taxon>
        <taxon>Stappiaceae</taxon>
        <taxon>Stappia</taxon>
    </lineage>
</organism>
<dbReference type="InterPro" id="IPR019290">
    <property type="entry name" value="GlycosylTrfase-like_prok"/>
</dbReference>
<dbReference type="Pfam" id="PF10111">
    <property type="entry name" value="Glyco_tranf_2_2"/>
    <property type="match status" value="1"/>
</dbReference>